<keyword evidence="1" id="KW-0067">ATP-binding</keyword>
<dbReference type="OrthoDB" id="70770at2759"/>
<evidence type="ECO:0000313" key="6">
    <source>
        <dbReference type="Proteomes" id="UP000663852"/>
    </source>
</evidence>
<dbReference type="AlphaFoldDB" id="A0A814GIH3"/>
<dbReference type="Gene3D" id="3.30.810.10">
    <property type="entry name" value="2-Layer Sandwich"/>
    <property type="match status" value="1"/>
</dbReference>
<evidence type="ECO:0000313" key="5">
    <source>
        <dbReference type="EMBL" id="CAF0996774.1"/>
    </source>
</evidence>
<dbReference type="InterPro" id="IPR002498">
    <property type="entry name" value="PInositol-4-P-4/5-kinase_core"/>
</dbReference>
<keyword evidence="1" id="KW-0808">Transferase</keyword>
<dbReference type="PROSITE" id="PS51455">
    <property type="entry name" value="PIPK"/>
    <property type="match status" value="1"/>
</dbReference>
<sequence>MNTIRSEVFRTKYYFLFNVAFIWYIMTTSEQFSSDFLHNPTDSAVSCLSSNVGSITDFLLNSTHSTENTNEQIFENSKLERLTVCETEPPSELNVSGNKEKLGHRRVDEIGNVTYKRVMVDDLMKSLQTGLNYVLGKHHQPQRQVLFQDFQQIEYQDFPPEGSKSTPKHPYAEFRLKTYAQTAFRFFRDAFGVDSSSFILSLCAKDLRELPNPGASGSIFYLTADDSYIIKTVSKKEARFLLSLLPGYYMNFTQNPFTLLPKFFGLFCYQSANKNIRFVIMNNLIPTNVKLHEKYDLKGSIYKRKASEEERKRDLPTLKDNDFKCLHPHGIILEPFFYDQLMQTIEDDVRVLSSFGIMDYSFLLAVHNITEEMKSTYQLTFDSTRAVTSLSEPSASDFHVNGSLSIHEEVTTTSTDSGIAMTTISKLPTYIQYLRVIEFIRAQQETSKCHIERSLSANHIETASTKTMKPDASPKLQKTLTDIPQSNEQRLSLTNVTFRINNRSPIHYNHSTRSSFHTATGLIGGDVWYNRQNLSRLAMAGVPAVNKNGDLLLLYVGIIDILQNYRLRKKLEHAFKSTLVTREEVSVCNPSHYSDRFVRFISRRVFRKGGPHGNTLLSDSQSNTDRLTVHSSRLLDPSSLYHSPMSDDDKSSTSNQNNEMQSARS</sequence>
<dbReference type="GO" id="GO:0005886">
    <property type="term" value="C:plasma membrane"/>
    <property type="evidence" value="ECO:0007669"/>
    <property type="project" value="TreeGrafter"/>
</dbReference>
<keyword evidence="3" id="KW-0812">Transmembrane</keyword>
<evidence type="ECO:0000256" key="2">
    <source>
        <dbReference type="SAM" id="MobiDB-lite"/>
    </source>
</evidence>
<dbReference type="Pfam" id="PF01504">
    <property type="entry name" value="PIP5K"/>
    <property type="match status" value="1"/>
</dbReference>
<accession>A0A814GIH3</accession>
<feature type="compositionally biased region" description="Polar residues" evidence="2">
    <location>
        <begin position="652"/>
        <end position="665"/>
    </location>
</feature>
<dbReference type="EMBL" id="CAJNOJ010000060">
    <property type="protein sequence ID" value="CAF0996774.1"/>
    <property type="molecule type" value="Genomic_DNA"/>
</dbReference>
<dbReference type="Gene3D" id="3.30.800.10">
    <property type="entry name" value="Phosphatidylinositol Phosphate Kinase II Beta"/>
    <property type="match status" value="1"/>
</dbReference>
<protein>
    <recommendedName>
        <fullName evidence="4">PIPK domain-containing protein</fullName>
    </recommendedName>
</protein>
<dbReference type="GO" id="GO:0046854">
    <property type="term" value="P:phosphatidylinositol phosphate biosynthetic process"/>
    <property type="evidence" value="ECO:0007669"/>
    <property type="project" value="TreeGrafter"/>
</dbReference>
<dbReference type="GO" id="GO:0005524">
    <property type="term" value="F:ATP binding"/>
    <property type="evidence" value="ECO:0007669"/>
    <property type="project" value="UniProtKB-UniRule"/>
</dbReference>
<evidence type="ECO:0000256" key="1">
    <source>
        <dbReference type="PROSITE-ProRule" id="PRU00781"/>
    </source>
</evidence>
<dbReference type="PANTHER" id="PTHR23086">
    <property type="entry name" value="PHOSPHATIDYLINOSITOL-4-PHOSPHATE 5-KINASE"/>
    <property type="match status" value="1"/>
</dbReference>
<keyword evidence="1" id="KW-0418">Kinase</keyword>
<dbReference type="SMART" id="SM00330">
    <property type="entry name" value="PIPKc"/>
    <property type="match status" value="1"/>
</dbReference>
<keyword evidence="3" id="KW-0472">Membrane</keyword>
<name>A0A814GIH3_ADIRI</name>
<organism evidence="5 6">
    <name type="scientific">Adineta ricciae</name>
    <name type="common">Rotifer</name>
    <dbReference type="NCBI Taxonomy" id="249248"/>
    <lineage>
        <taxon>Eukaryota</taxon>
        <taxon>Metazoa</taxon>
        <taxon>Spiralia</taxon>
        <taxon>Gnathifera</taxon>
        <taxon>Rotifera</taxon>
        <taxon>Eurotatoria</taxon>
        <taxon>Bdelloidea</taxon>
        <taxon>Adinetida</taxon>
        <taxon>Adinetidae</taxon>
        <taxon>Adineta</taxon>
    </lineage>
</organism>
<gene>
    <name evidence="5" type="ORF">EDS130_LOCUS14672</name>
</gene>
<keyword evidence="3" id="KW-1133">Transmembrane helix</keyword>
<feature type="domain" description="PIPK" evidence="4">
    <location>
        <begin position="115"/>
        <end position="605"/>
    </location>
</feature>
<dbReference type="GO" id="GO:0016308">
    <property type="term" value="F:1-phosphatidylinositol-4-phosphate 5-kinase activity"/>
    <property type="evidence" value="ECO:0007669"/>
    <property type="project" value="TreeGrafter"/>
</dbReference>
<dbReference type="InterPro" id="IPR023610">
    <property type="entry name" value="PInositol-4/5-P-5/4-kinase"/>
</dbReference>
<evidence type="ECO:0000259" key="4">
    <source>
        <dbReference type="PROSITE" id="PS51455"/>
    </source>
</evidence>
<feature type="region of interest" description="Disordered" evidence="2">
    <location>
        <begin position="636"/>
        <end position="665"/>
    </location>
</feature>
<dbReference type="InterPro" id="IPR027484">
    <property type="entry name" value="PInositol-4-P-5-kinase_N"/>
</dbReference>
<proteinExistence type="predicted"/>
<feature type="transmembrane region" description="Helical" evidence="3">
    <location>
        <begin position="12"/>
        <end position="29"/>
    </location>
</feature>
<dbReference type="Proteomes" id="UP000663852">
    <property type="component" value="Unassembled WGS sequence"/>
</dbReference>
<reference evidence="5" key="1">
    <citation type="submission" date="2021-02" db="EMBL/GenBank/DDBJ databases">
        <authorList>
            <person name="Nowell W R."/>
        </authorList>
    </citation>
    <scope>NUCLEOTIDE SEQUENCE</scope>
</reference>
<comment type="caution">
    <text evidence="5">The sequence shown here is derived from an EMBL/GenBank/DDBJ whole genome shotgun (WGS) entry which is preliminary data.</text>
</comment>
<dbReference type="PANTHER" id="PTHR23086:SF101">
    <property type="entry name" value="LP03320P-RELATED"/>
    <property type="match status" value="1"/>
</dbReference>
<dbReference type="InterPro" id="IPR027483">
    <property type="entry name" value="PInositol-4-P-4/5-kinase_C_sf"/>
</dbReference>
<dbReference type="SUPFAM" id="SSF56104">
    <property type="entry name" value="SAICAR synthase-like"/>
    <property type="match status" value="1"/>
</dbReference>
<keyword evidence="1" id="KW-0547">Nucleotide-binding</keyword>
<evidence type="ECO:0000256" key="3">
    <source>
        <dbReference type="SAM" id="Phobius"/>
    </source>
</evidence>